<dbReference type="CDD" id="cd00761">
    <property type="entry name" value="Glyco_tranf_GTA_type"/>
    <property type="match status" value="1"/>
</dbReference>
<name>A0A6J7H4F7_9ZZZZ</name>
<dbReference type="PANTHER" id="PTHR22916">
    <property type="entry name" value="GLYCOSYLTRANSFERASE"/>
    <property type="match status" value="1"/>
</dbReference>
<dbReference type="InterPro" id="IPR029044">
    <property type="entry name" value="Nucleotide-diphossugar_trans"/>
</dbReference>
<sequence length="252" mass="28096">MSDSLVSIVIPTFNRAEHLKRALTSVLTQTLVEIEVLVIDDGSTDHTREVLGQFHDSRLSIEYLNENSGGPAAPRNIGIWKASGKWIAFLDSDDWWEPNHLENQLLALERSGLRAACGNAYNFASLGAEPEVGPTDFSMCTTHHAVLPDQVDLAQLLQWNLIVTSSVVMLREDAIRAEGFSSHVKGPVFEDYALWLRVATLTNFVVSDEVTVHYQTDSPDSHGDTNQHGDAMRNTFLELQTWLHKVKLSTDE</sequence>
<dbReference type="SUPFAM" id="SSF53448">
    <property type="entry name" value="Nucleotide-diphospho-sugar transferases"/>
    <property type="match status" value="1"/>
</dbReference>
<organism evidence="2">
    <name type="scientific">freshwater metagenome</name>
    <dbReference type="NCBI Taxonomy" id="449393"/>
    <lineage>
        <taxon>unclassified sequences</taxon>
        <taxon>metagenomes</taxon>
        <taxon>ecological metagenomes</taxon>
    </lineage>
</organism>
<evidence type="ECO:0000313" key="2">
    <source>
        <dbReference type="EMBL" id="CAB4911623.1"/>
    </source>
</evidence>
<evidence type="ECO:0000259" key="1">
    <source>
        <dbReference type="Pfam" id="PF00535"/>
    </source>
</evidence>
<dbReference type="AlphaFoldDB" id="A0A6J7H4F7"/>
<reference evidence="2" key="1">
    <citation type="submission" date="2020-05" db="EMBL/GenBank/DDBJ databases">
        <authorList>
            <person name="Chiriac C."/>
            <person name="Salcher M."/>
            <person name="Ghai R."/>
            <person name="Kavagutti S V."/>
        </authorList>
    </citation>
    <scope>NUCLEOTIDE SEQUENCE</scope>
</reference>
<dbReference type="PANTHER" id="PTHR22916:SF3">
    <property type="entry name" value="UDP-GLCNAC:BETAGAL BETA-1,3-N-ACETYLGLUCOSAMINYLTRANSFERASE-LIKE PROTEIN 1"/>
    <property type="match status" value="1"/>
</dbReference>
<feature type="domain" description="Glycosyltransferase 2-like" evidence="1">
    <location>
        <begin position="7"/>
        <end position="123"/>
    </location>
</feature>
<protein>
    <submittedName>
        <fullName evidence="2">Unannotated protein</fullName>
    </submittedName>
</protein>
<dbReference type="InterPro" id="IPR001173">
    <property type="entry name" value="Glyco_trans_2-like"/>
</dbReference>
<dbReference type="GO" id="GO:0016758">
    <property type="term" value="F:hexosyltransferase activity"/>
    <property type="evidence" value="ECO:0007669"/>
    <property type="project" value="UniProtKB-ARBA"/>
</dbReference>
<gene>
    <name evidence="2" type="ORF">UFOPK3495_01622</name>
</gene>
<dbReference type="Gene3D" id="3.90.550.10">
    <property type="entry name" value="Spore Coat Polysaccharide Biosynthesis Protein SpsA, Chain A"/>
    <property type="match status" value="1"/>
</dbReference>
<proteinExistence type="predicted"/>
<accession>A0A6J7H4F7</accession>
<dbReference type="Pfam" id="PF00535">
    <property type="entry name" value="Glycos_transf_2"/>
    <property type="match status" value="1"/>
</dbReference>
<dbReference type="EMBL" id="CAFBMC010000130">
    <property type="protein sequence ID" value="CAB4911623.1"/>
    <property type="molecule type" value="Genomic_DNA"/>
</dbReference>